<keyword evidence="4" id="KW-1185">Reference proteome</keyword>
<keyword evidence="1" id="KW-0804">Transcription</keyword>
<dbReference type="Pfam" id="PF13740">
    <property type="entry name" value="ACT_6"/>
    <property type="match status" value="2"/>
</dbReference>
<organism evidence="3 4">
    <name type="scientific">Porticoccus litoralis</name>
    <dbReference type="NCBI Taxonomy" id="434086"/>
    <lineage>
        <taxon>Bacteria</taxon>
        <taxon>Pseudomonadati</taxon>
        <taxon>Pseudomonadota</taxon>
        <taxon>Gammaproteobacteria</taxon>
        <taxon>Cellvibrionales</taxon>
        <taxon>Porticoccaceae</taxon>
        <taxon>Porticoccus</taxon>
    </lineage>
</organism>
<dbReference type="EMBL" id="JAUUUU010000001">
    <property type="protein sequence ID" value="MDP1519856.1"/>
    <property type="molecule type" value="Genomic_DNA"/>
</dbReference>
<dbReference type="Gene3D" id="3.30.70.260">
    <property type="match status" value="2"/>
</dbReference>
<comment type="subcellular location">
    <subcellularLocation>
        <location evidence="1">Cytoplasm</location>
    </subcellularLocation>
</comment>
<keyword evidence="1" id="KW-0963">Cytoplasm</keyword>
<accession>A0AAW8B1H9</accession>
<evidence type="ECO:0000313" key="4">
    <source>
        <dbReference type="Proteomes" id="UP001178354"/>
    </source>
</evidence>
<evidence type="ECO:0000313" key="3">
    <source>
        <dbReference type="EMBL" id="MDP1519856.1"/>
    </source>
</evidence>
<dbReference type="InterPro" id="IPR045865">
    <property type="entry name" value="ACT-like_dom_sf"/>
</dbReference>
<dbReference type="PIRSF" id="PIRSF028103">
    <property type="entry name" value="GcvR"/>
    <property type="match status" value="1"/>
</dbReference>
<dbReference type="InterPro" id="IPR016867">
    <property type="entry name" value="GcvR"/>
</dbReference>
<feature type="domain" description="ACT" evidence="2">
    <location>
        <begin position="6"/>
        <end position="81"/>
    </location>
</feature>
<reference evidence="3" key="2">
    <citation type="submission" date="2023-08" db="EMBL/GenBank/DDBJ databases">
        <authorList>
            <person name="Luo J."/>
        </authorList>
    </citation>
    <scope>NUCLEOTIDE SEQUENCE</scope>
    <source>
        <strain evidence="3">DSM 25064</strain>
    </source>
</reference>
<dbReference type="InterPro" id="IPR050990">
    <property type="entry name" value="UPF0237/GcvR_regulator"/>
</dbReference>
<keyword evidence="1" id="KW-0678">Repressor</keyword>
<comment type="caution">
    <text evidence="3">The sequence shown here is derived from an EMBL/GenBank/DDBJ whole genome shotgun (WGS) entry which is preliminary data.</text>
</comment>
<dbReference type="PROSITE" id="PS51671">
    <property type="entry name" value="ACT"/>
    <property type="match status" value="2"/>
</dbReference>
<dbReference type="InterPro" id="IPR002912">
    <property type="entry name" value="ACT_dom"/>
</dbReference>
<dbReference type="PANTHER" id="PTHR34875">
    <property type="entry name" value="UPF0237 PROTEIN MJ1558"/>
    <property type="match status" value="1"/>
</dbReference>
<feature type="domain" description="ACT" evidence="2">
    <location>
        <begin position="91"/>
        <end position="170"/>
    </location>
</feature>
<dbReference type="Proteomes" id="UP001178354">
    <property type="component" value="Unassembled WGS sequence"/>
</dbReference>
<dbReference type="CDD" id="cd04869">
    <property type="entry name" value="ACT_GcvR_2"/>
    <property type="match status" value="1"/>
</dbReference>
<gene>
    <name evidence="3" type="ORF">Q8A57_02640</name>
</gene>
<proteinExistence type="predicted"/>
<dbReference type="AlphaFoldDB" id="A0AAW8B1H9"/>
<protein>
    <recommendedName>
        <fullName evidence="1">Glycine cleavage system transcriptional repressor</fullName>
    </recommendedName>
</protein>
<evidence type="ECO:0000259" key="2">
    <source>
        <dbReference type="PROSITE" id="PS51671"/>
    </source>
</evidence>
<sequence length="172" mass="18429">MKHYLVLTIMADDRPGIVERIADAVAATGGNWLESNMSRLGGKFAGILLVDIAEEKQGRLIDSLNGLQSLGIRVTAEPCSSVQESTGEPLLLTVVGNDRPGIVGEISAILARLQVNVEELDTCCEDAPMSSEILFRATAILQLPADLSRDSLQSALEQVSDDLMVELEKPAL</sequence>
<dbReference type="SUPFAM" id="SSF55021">
    <property type="entry name" value="ACT-like"/>
    <property type="match status" value="2"/>
</dbReference>
<dbReference type="PANTHER" id="PTHR34875:SF6">
    <property type="entry name" value="UPF0237 PROTEIN MJ1558"/>
    <property type="match status" value="1"/>
</dbReference>
<evidence type="ECO:0000256" key="1">
    <source>
        <dbReference type="PIRNR" id="PIRNR028103"/>
    </source>
</evidence>
<dbReference type="GO" id="GO:0005737">
    <property type="term" value="C:cytoplasm"/>
    <property type="evidence" value="ECO:0007669"/>
    <property type="project" value="UniProtKB-SubCell"/>
</dbReference>
<dbReference type="GO" id="GO:0006355">
    <property type="term" value="P:regulation of DNA-templated transcription"/>
    <property type="evidence" value="ECO:0007669"/>
    <property type="project" value="UniProtKB-UniRule"/>
</dbReference>
<reference evidence="3" key="1">
    <citation type="journal article" date="2010" name="Int. J. Syst. Evol. Microbiol.">
        <title>Porticoccus litoralis gen. nov., sp. nov., a gammaproteobacterium isolated from the Yellow Sea.</title>
        <authorList>
            <person name="Oh H.M."/>
            <person name="Kim H."/>
            <person name="Kim K.M."/>
            <person name="Min G.S."/>
            <person name="Cho J.C."/>
        </authorList>
    </citation>
    <scope>NUCLEOTIDE SEQUENCE</scope>
    <source>
        <strain evidence="3">DSM 25064</strain>
    </source>
</reference>
<dbReference type="RefSeq" id="WP_305169367.1">
    <property type="nucleotide sequence ID" value="NZ_JAUUUU010000001.1"/>
</dbReference>
<name>A0AAW8B1H9_9GAMM</name>